<dbReference type="PANTHER" id="PTHR30629:SF2">
    <property type="entry name" value="PROPHAGE INTEGRASE INTS-RELATED"/>
    <property type="match status" value="1"/>
</dbReference>
<dbReference type="EMBL" id="FUWP01000009">
    <property type="protein sequence ID" value="SKA35843.1"/>
    <property type="molecule type" value="Genomic_DNA"/>
</dbReference>
<sequence length="399" mass="45566">MKKKFKFTTTNLKSLPCNPIDSPSTELEFSDTDVTGLKCLSGKTGSKRFLLRYQINGKKTSIAIGRFPDVDLSTARKIARQYKAEVAQGSDPKKARELSQKMPTIGDFFNNTYLPLAQKRKRTWKDDVQRFSYHCNSISFLRYDELTANHVMQIQLSMNTATKHRNAYAPATCNRVIALLKTMGKLASQLLDIQNVAERVALLPEDNARTRYCDVRETKQIIHAALSYHCKSSGSFIALLFLMGCRESELRLRKWADIDLDNKVMRIPRTKNGSYHIVYLSELMIDILNNIPKVTNNPYVFPGQKIGKPIYRPYYAFEVIKQRANVDNPDEVVFHTARHSVASNLISNGMDISSVQKLLNHRSIESTLRYAKLSEGKQRETSQRLSNLITDYNPLDNNK</sequence>
<evidence type="ECO:0000259" key="4">
    <source>
        <dbReference type="PROSITE" id="PS51898"/>
    </source>
</evidence>
<evidence type="ECO:0000256" key="1">
    <source>
        <dbReference type="ARBA" id="ARBA00008857"/>
    </source>
</evidence>
<dbReference type="PROSITE" id="PS51898">
    <property type="entry name" value="TYR_RECOMBINASE"/>
    <property type="match status" value="1"/>
</dbReference>
<dbReference type="GO" id="GO:0006310">
    <property type="term" value="P:DNA recombination"/>
    <property type="evidence" value="ECO:0007669"/>
    <property type="project" value="UniProtKB-KW"/>
</dbReference>
<dbReference type="Gene3D" id="1.10.443.10">
    <property type="entry name" value="Intergrase catalytic core"/>
    <property type="match status" value="1"/>
</dbReference>
<dbReference type="OrthoDB" id="9057547at2"/>
<dbReference type="GO" id="GO:0015074">
    <property type="term" value="P:DNA integration"/>
    <property type="evidence" value="ECO:0007669"/>
    <property type="project" value="UniProtKB-KW"/>
</dbReference>
<comment type="similarity">
    <text evidence="1">Belongs to the 'phage' integrase family.</text>
</comment>
<dbReference type="RefSeq" id="WP_080174803.1">
    <property type="nucleotide sequence ID" value="NZ_AP024854.1"/>
</dbReference>
<evidence type="ECO:0000256" key="3">
    <source>
        <dbReference type="ARBA" id="ARBA00023172"/>
    </source>
</evidence>
<dbReference type="InterPro" id="IPR011010">
    <property type="entry name" value="DNA_brk_join_enz"/>
</dbReference>
<keyword evidence="3" id="KW-0233">DNA recombination</keyword>
<dbReference type="Pfam" id="PF00589">
    <property type="entry name" value="Phage_integrase"/>
    <property type="match status" value="1"/>
</dbReference>
<dbReference type="Pfam" id="PF13356">
    <property type="entry name" value="Arm-DNA-bind_3"/>
    <property type="match status" value="1"/>
</dbReference>
<dbReference type="PANTHER" id="PTHR30629">
    <property type="entry name" value="PROPHAGE INTEGRASE"/>
    <property type="match status" value="1"/>
</dbReference>
<dbReference type="InterPro" id="IPR013762">
    <property type="entry name" value="Integrase-like_cat_sf"/>
</dbReference>
<organism evidence="5 6">
    <name type="scientific">Photobacterium toruni</name>
    <dbReference type="NCBI Taxonomy" id="1935446"/>
    <lineage>
        <taxon>Bacteria</taxon>
        <taxon>Pseudomonadati</taxon>
        <taxon>Pseudomonadota</taxon>
        <taxon>Gammaproteobacteria</taxon>
        <taxon>Vibrionales</taxon>
        <taxon>Vibrionaceae</taxon>
        <taxon>Photobacterium</taxon>
    </lineage>
</organism>
<dbReference type="InterPro" id="IPR050808">
    <property type="entry name" value="Phage_Integrase"/>
</dbReference>
<dbReference type="Proteomes" id="UP000191116">
    <property type="component" value="Unassembled WGS sequence"/>
</dbReference>
<proteinExistence type="inferred from homology"/>
<dbReference type="GO" id="GO:0003677">
    <property type="term" value="F:DNA binding"/>
    <property type="evidence" value="ECO:0007669"/>
    <property type="project" value="InterPro"/>
</dbReference>
<dbReference type="AlphaFoldDB" id="A0A1T4T614"/>
<dbReference type="InterPro" id="IPR038488">
    <property type="entry name" value="Integrase_DNA-bd_sf"/>
</dbReference>
<name>A0A1T4T614_9GAMM</name>
<keyword evidence="2" id="KW-0229">DNA integration</keyword>
<dbReference type="InterPro" id="IPR002104">
    <property type="entry name" value="Integrase_catalytic"/>
</dbReference>
<dbReference type="Gene3D" id="3.30.160.390">
    <property type="entry name" value="Integrase, DNA-binding domain"/>
    <property type="match status" value="1"/>
</dbReference>
<evidence type="ECO:0000313" key="5">
    <source>
        <dbReference type="EMBL" id="SKA35843.1"/>
    </source>
</evidence>
<evidence type="ECO:0000313" key="6">
    <source>
        <dbReference type="Proteomes" id="UP000191116"/>
    </source>
</evidence>
<protein>
    <submittedName>
        <fullName evidence="5">Tyrosine recombinase XerD</fullName>
    </submittedName>
</protein>
<gene>
    <name evidence="5" type="primary">xerD_2</name>
    <name evidence="5" type="ORF">CZ814_01987</name>
</gene>
<evidence type="ECO:0000256" key="2">
    <source>
        <dbReference type="ARBA" id="ARBA00022908"/>
    </source>
</evidence>
<reference evidence="5 6" key="1">
    <citation type="submission" date="2017-02" db="EMBL/GenBank/DDBJ databases">
        <authorList>
            <person name="Peterson S.W."/>
        </authorList>
    </citation>
    <scope>NUCLEOTIDE SEQUENCE [LARGE SCALE GENOMIC DNA]</scope>
    <source>
        <strain evidence="5 6">CECT 9189</strain>
    </source>
</reference>
<dbReference type="InterPro" id="IPR025166">
    <property type="entry name" value="Integrase_DNA_bind_dom"/>
</dbReference>
<feature type="domain" description="Tyr recombinase" evidence="4">
    <location>
        <begin position="208"/>
        <end position="383"/>
    </location>
</feature>
<accession>A0A1T4T614</accession>
<dbReference type="SUPFAM" id="SSF56349">
    <property type="entry name" value="DNA breaking-rejoining enzymes"/>
    <property type="match status" value="1"/>
</dbReference>
<dbReference type="CDD" id="cd00796">
    <property type="entry name" value="INT_Rci_Hp1_C"/>
    <property type="match status" value="1"/>
</dbReference>